<organism evidence="4 5">
    <name type="scientific">Monoraphidium neglectum</name>
    <dbReference type="NCBI Taxonomy" id="145388"/>
    <lineage>
        <taxon>Eukaryota</taxon>
        <taxon>Viridiplantae</taxon>
        <taxon>Chlorophyta</taxon>
        <taxon>core chlorophytes</taxon>
        <taxon>Chlorophyceae</taxon>
        <taxon>CS clade</taxon>
        <taxon>Sphaeropleales</taxon>
        <taxon>Selenastraceae</taxon>
        <taxon>Monoraphidium</taxon>
    </lineage>
</organism>
<dbReference type="RefSeq" id="XP_013905901.1">
    <property type="nucleotide sequence ID" value="XM_014050447.1"/>
</dbReference>
<dbReference type="Pfam" id="PF03109">
    <property type="entry name" value="ABC1"/>
    <property type="match status" value="1"/>
</dbReference>
<gene>
    <name evidence="4" type="ORF">MNEG_1074</name>
</gene>
<dbReference type="SUPFAM" id="SSF56112">
    <property type="entry name" value="Protein kinase-like (PK-like)"/>
    <property type="match status" value="1"/>
</dbReference>
<evidence type="ECO:0000256" key="1">
    <source>
        <dbReference type="ARBA" id="ARBA00009670"/>
    </source>
</evidence>
<dbReference type="EMBL" id="KK100320">
    <property type="protein sequence ID" value="KIZ06882.1"/>
    <property type="molecule type" value="Genomic_DNA"/>
</dbReference>
<dbReference type="InterPro" id="IPR000719">
    <property type="entry name" value="Prot_kinase_dom"/>
</dbReference>
<dbReference type="CDD" id="cd05121">
    <property type="entry name" value="ABC1_ADCK3-like"/>
    <property type="match status" value="1"/>
</dbReference>
<evidence type="ECO:0000313" key="5">
    <source>
        <dbReference type="Proteomes" id="UP000054498"/>
    </source>
</evidence>
<keyword evidence="4" id="KW-0808">Transferase</keyword>
<evidence type="ECO:0000256" key="2">
    <source>
        <dbReference type="SAM" id="MobiDB-lite"/>
    </source>
</evidence>
<dbReference type="STRING" id="145388.A0A0D2N3B4"/>
<dbReference type="PANTHER" id="PTHR10566:SF118">
    <property type="entry name" value="PROTEIN KINASE DOMAIN-CONTAINING PROTEIN"/>
    <property type="match status" value="1"/>
</dbReference>
<feature type="region of interest" description="Disordered" evidence="2">
    <location>
        <begin position="335"/>
        <end position="365"/>
    </location>
</feature>
<comment type="similarity">
    <text evidence="1">Belongs to the protein kinase superfamily. ADCK protein kinase family.</text>
</comment>
<dbReference type="OrthoDB" id="427480at2759"/>
<proteinExistence type="inferred from homology"/>
<sequence>MENTPLAGRIQDPATWSGLEPHFGSKAAQQLADQLLSGAASLPGALPEVPALSGKLPSLPQLPQLPAGVNLSGLADGLPKLDASGLAQRLPNAGGVQLPSATDLKLPSVQLPSVQLPSVQLPDKLPDTSAVFDAVRGTAASAVEAAQHLPEEVAVRIALLQQLLSSAPDAIGGSSGAGALSSLEPHFGTRAAEALLSQLGATIGARGALPPMMQLPTGADAIATGGLVTGVDPADLAAALTSAWGTAGDQAAALLPPAAAAALTAGAAVAVQQHAVVAAAAAAQAGSLVAAADQLRAAAAALPDTGFGGVDFPTLCFAAAGALLATALSIPPPDYEASATAPAPGGSSGSSSRSDPRDPPLTHDYNPEAMAAYFRRRPVAVAARAARLASEVAALGLAVAGDFATGRVAANERARAEQLRGAIERLGPAYVKVAQALSTRVDLLSPAYFEQIQLLQDRVPPFPCDEAKAAMAEAFGRPVEEVFSRLSPRPVAAASLGQVYRATLVPQLGGGEVAVKVQRPGVLEQVALDLYLMRQVAVQIGKLPDVNTDWASLIDNWAVRFLHEMDYAREAQNALTWRGQMAAAGVDGVTIAEPVAALCTGTVLTTEWVEGEKLSESDAGDVRTLCTTLLNAYLIQLLDTGFLHADPHPGNLIRTVDGKICVLDFGLVTEVTPEQRVALVQYIAHLTTQDWPNVARDLQTLGFIPAEAGDPATLGLVEPLGRILSQLSGGGGATKINIDA</sequence>
<dbReference type="GeneID" id="25727932"/>
<accession>A0A0D2N3B4</accession>
<name>A0A0D2N3B4_9CHLO</name>
<dbReference type="PANTHER" id="PTHR10566">
    <property type="entry name" value="CHAPERONE-ACTIVITY OF BC1 COMPLEX CABC1 -RELATED"/>
    <property type="match status" value="1"/>
</dbReference>
<dbReference type="InterPro" id="IPR004147">
    <property type="entry name" value="ABC1_dom"/>
</dbReference>
<reference evidence="4 5" key="1">
    <citation type="journal article" date="2013" name="BMC Genomics">
        <title>Reconstruction of the lipid metabolism for the microalga Monoraphidium neglectum from its genome sequence reveals characteristics suitable for biofuel production.</title>
        <authorList>
            <person name="Bogen C."/>
            <person name="Al-Dilaimi A."/>
            <person name="Albersmeier A."/>
            <person name="Wichmann J."/>
            <person name="Grundmann M."/>
            <person name="Rupp O."/>
            <person name="Lauersen K.J."/>
            <person name="Blifernez-Klassen O."/>
            <person name="Kalinowski J."/>
            <person name="Goesmann A."/>
            <person name="Mussgnug J.H."/>
            <person name="Kruse O."/>
        </authorList>
    </citation>
    <scope>NUCLEOTIDE SEQUENCE [LARGE SCALE GENOMIC DNA]</scope>
    <source>
        <strain evidence="4 5">SAG 48.87</strain>
    </source>
</reference>
<dbReference type="GO" id="GO:0005524">
    <property type="term" value="F:ATP binding"/>
    <property type="evidence" value="ECO:0007669"/>
    <property type="project" value="InterPro"/>
</dbReference>
<dbReference type="InterPro" id="IPR011009">
    <property type="entry name" value="Kinase-like_dom_sf"/>
</dbReference>
<feature type="domain" description="Protein kinase" evidence="3">
    <location>
        <begin position="485"/>
        <end position="740"/>
    </location>
</feature>
<evidence type="ECO:0000259" key="3">
    <source>
        <dbReference type="PROSITE" id="PS50011"/>
    </source>
</evidence>
<dbReference type="KEGG" id="mng:MNEG_1074"/>
<keyword evidence="4" id="KW-0418">Kinase</keyword>
<dbReference type="AlphaFoldDB" id="A0A0D2N3B4"/>
<dbReference type="Proteomes" id="UP000054498">
    <property type="component" value="Unassembled WGS sequence"/>
</dbReference>
<dbReference type="EC" id="2.7.-.-" evidence="4"/>
<protein>
    <submittedName>
        <fullName evidence="4">Putative aarF domain-containing protein kinase</fullName>
        <ecNumber evidence="4">2.7.-.-</ecNumber>
    </submittedName>
</protein>
<keyword evidence="5" id="KW-1185">Reference proteome</keyword>
<evidence type="ECO:0000313" key="4">
    <source>
        <dbReference type="EMBL" id="KIZ06882.1"/>
    </source>
</evidence>
<dbReference type="PROSITE" id="PS50011">
    <property type="entry name" value="PROTEIN_KINASE_DOM"/>
    <property type="match status" value="1"/>
</dbReference>
<feature type="compositionally biased region" description="Low complexity" evidence="2">
    <location>
        <begin position="337"/>
        <end position="353"/>
    </location>
</feature>
<dbReference type="GO" id="GO:0004672">
    <property type="term" value="F:protein kinase activity"/>
    <property type="evidence" value="ECO:0007669"/>
    <property type="project" value="InterPro"/>
</dbReference>
<dbReference type="InterPro" id="IPR050154">
    <property type="entry name" value="UbiB_kinase"/>
</dbReference>